<name>A0A4R2GUL8_9HYPH</name>
<dbReference type="OrthoDB" id="9787435at2"/>
<evidence type="ECO:0000313" key="2">
    <source>
        <dbReference type="EMBL" id="TCO14164.1"/>
    </source>
</evidence>
<keyword evidence="3" id="KW-1185">Reference proteome</keyword>
<dbReference type="PANTHER" id="PTHR43677">
    <property type="entry name" value="SHORT-CHAIN DEHYDROGENASE/REDUCTASE"/>
    <property type="match status" value="1"/>
</dbReference>
<dbReference type="Gene3D" id="3.90.180.10">
    <property type="entry name" value="Medium-chain alcohol dehydrogenases, catalytic domain"/>
    <property type="match status" value="1"/>
</dbReference>
<evidence type="ECO:0000313" key="3">
    <source>
        <dbReference type="Proteomes" id="UP000294881"/>
    </source>
</evidence>
<dbReference type="PANTHER" id="PTHR43677:SF11">
    <property type="entry name" value="ZINC-CONTAINING ALCOHOL DEHYDROGENASE"/>
    <property type="match status" value="1"/>
</dbReference>
<dbReference type="SUPFAM" id="SSF50129">
    <property type="entry name" value="GroES-like"/>
    <property type="match status" value="1"/>
</dbReference>
<proteinExistence type="predicted"/>
<evidence type="ECO:0000259" key="1">
    <source>
        <dbReference type="SMART" id="SM00829"/>
    </source>
</evidence>
<gene>
    <name evidence="2" type="ORF">EV666_104116</name>
</gene>
<dbReference type="InterPro" id="IPR036291">
    <property type="entry name" value="NAD(P)-bd_dom_sf"/>
</dbReference>
<dbReference type="AlphaFoldDB" id="A0A4R2GUL8"/>
<dbReference type="RefSeq" id="WP_132004955.1">
    <property type="nucleotide sequence ID" value="NZ_JBHUNN010000002.1"/>
</dbReference>
<sequence>MKAAVVRAAGQAPVYAEFDTPRPGPGQVVVQVSASALSRLTRARASGQHYSFDGGWPFVAGVDGVGRLEDGSRVFFAFPAPPFGAMATTVVIDPANCAPVPDALDDVTAAALGNPGMSGWMALRERAALQRGETVLINGATGSSGQMAVQVARSLGAGRIVVTGRNPAMLQRLRSLGADETIPLTEDAATLRARFEAAFATGVDVVLDYLWGESASLILASSARMPDAARPLRFVNIGAMTGETIPLPAGMLRSRAITLMGSGLGSVSQDRLMASLRDVLASAPAAGYQIETETAPLADVAEAWTRDTGNRRLVFRI</sequence>
<dbReference type="InterPro" id="IPR020843">
    <property type="entry name" value="ER"/>
</dbReference>
<organism evidence="2 3">
    <name type="scientific">Camelimonas lactis</name>
    <dbReference type="NCBI Taxonomy" id="659006"/>
    <lineage>
        <taxon>Bacteria</taxon>
        <taxon>Pseudomonadati</taxon>
        <taxon>Pseudomonadota</taxon>
        <taxon>Alphaproteobacteria</taxon>
        <taxon>Hyphomicrobiales</taxon>
        <taxon>Chelatococcaceae</taxon>
        <taxon>Camelimonas</taxon>
    </lineage>
</organism>
<protein>
    <submittedName>
        <fullName evidence="2">NADPH:quinone reductase-like Zn-dependent oxidoreductase</fullName>
    </submittedName>
</protein>
<dbReference type="SMART" id="SM00829">
    <property type="entry name" value="PKS_ER"/>
    <property type="match status" value="1"/>
</dbReference>
<dbReference type="Pfam" id="PF00107">
    <property type="entry name" value="ADH_zinc_N"/>
    <property type="match status" value="1"/>
</dbReference>
<accession>A0A4R2GUL8</accession>
<dbReference type="InterPro" id="IPR011032">
    <property type="entry name" value="GroES-like_sf"/>
</dbReference>
<dbReference type="InterPro" id="IPR013149">
    <property type="entry name" value="ADH-like_C"/>
</dbReference>
<dbReference type="EMBL" id="SLWL01000004">
    <property type="protein sequence ID" value="TCO14164.1"/>
    <property type="molecule type" value="Genomic_DNA"/>
</dbReference>
<dbReference type="GO" id="GO:0016491">
    <property type="term" value="F:oxidoreductase activity"/>
    <property type="evidence" value="ECO:0007669"/>
    <property type="project" value="InterPro"/>
</dbReference>
<dbReference type="InterPro" id="IPR051397">
    <property type="entry name" value="Zn-ADH-like_protein"/>
</dbReference>
<dbReference type="Gene3D" id="3.40.50.720">
    <property type="entry name" value="NAD(P)-binding Rossmann-like Domain"/>
    <property type="match status" value="1"/>
</dbReference>
<dbReference type="SUPFAM" id="SSF51735">
    <property type="entry name" value="NAD(P)-binding Rossmann-fold domains"/>
    <property type="match status" value="1"/>
</dbReference>
<feature type="domain" description="Enoyl reductase (ER)" evidence="1">
    <location>
        <begin position="10"/>
        <end position="280"/>
    </location>
</feature>
<comment type="caution">
    <text evidence="2">The sequence shown here is derived from an EMBL/GenBank/DDBJ whole genome shotgun (WGS) entry which is preliminary data.</text>
</comment>
<dbReference type="Proteomes" id="UP000294881">
    <property type="component" value="Unassembled WGS sequence"/>
</dbReference>
<reference evidence="2 3" key="1">
    <citation type="submission" date="2019-03" db="EMBL/GenBank/DDBJ databases">
        <title>Genomic Encyclopedia of Type Strains, Phase IV (KMG-IV): sequencing the most valuable type-strain genomes for metagenomic binning, comparative biology and taxonomic classification.</title>
        <authorList>
            <person name="Goeker M."/>
        </authorList>
    </citation>
    <scope>NUCLEOTIDE SEQUENCE [LARGE SCALE GENOMIC DNA]</scope>
    <source>
        <strain evidence="2 3">DSM 22958</strain>
    </source>
</reference>